<protein>
    <submittedName>
        <fullName evidence="1">Uncharacterized protein</fullName>
    </submittedName>
</protein>
<dbReference type="EMBL" id="CDMY01000825">
    <property type="protein sequence ID" value="CEM34571.1"/>
    <property type="molecule type" value="Genomic_DNA"/>
</dbReference>
<evidence type="ECO:0000313" key="2">
    <source>
        <dbReference type="Proteomes" id="UP000041254"/>
    </source>
</evidence>
<dbReference type="InParanoid" id="A0A0G4GUV9"/>
<evidence type="ECO:0000313" key="1">
    <source>
        <dbReference type="EMBL" id="CEM34571.1"/>
    </source>
</evidence>
<dbReference type="Proteomes" id="UP000041254">
    <property type="component" value="Unassembled WGS sequence"/>
</dbReference>
<gene>
    <name evidence="1" type="ORF">Vbra_23202</name>
</gene>
<proteinExistence type="predicted"/>
<dbReference type="AlphaFoldDB" id="A0A0G4GUV9"/>
<keyword evidence="2" id="KW-1185">Reference proteome</keyword>
<sequence length="135" mass="15039">MSGDFNYQATQMLLQQGGISSLGCQNWVGMTPIHLKFNAPQLRANAGSLSGEFAEGCRVGRPPQLLDGSESGWRHQLPCGCLDQKEMLESLFEVASKMSISKQLELSAGRRFFRSLEDNSSDRQRTNPIFQQLRS</sequence>
<reference evidence="1 2" key="1">
    <citation type="submission" date="2014-11" db="EMBL/GenBank/DDBJ databases">
        <authorList>
            <person name="Zhu J."/>
            <person name="Qi W."/>
            <person name="Song R."/>
        </authorList>
    </citation>
    <scope>NUCLEOTIDE SEQUENCE [LARGE SCALE GENOMIC DNA]</scope>
</reference>
<dbReference type="VEuPathDB" id="CryptoDB:Vbra_23202"/>
<name>A0A0G4GUV9_VITBC</name>
<accession>A0A0G4GUV9</accession>
<organism evidence="1 2">
    <name type="scientific">Vitrella brassicaformis (strain CCMP3155)</name>
    <dbReference type="NCBI Taxonomy" id="1169540"/>
    <lineage>
        <taxon>Eukaryota</taxon>
        <taxon>Sar</taxon>
        <taxon>Alveolata</taxon>
        <taxon>Colpodellida</taxon>
        <taxon>Vitrellaceae</taxon>
        <taxon>Vitrella</taxon>
    </lineage>
</organism>